<dbReference type="SUPFAM" id="SSF46785">
    <property type="entry name" value="Winged helix' DNA-binding domain"/>
    <property type="match status" value="1"/>
</dbReference>
<organism evidence="5 6">
    <name type="scientific">Salicibibacter cibarius</name>
    <dbReference type="NCBI Taxonomy" id="2743000"/>
    <lineage>
        <taxon>Bacteria</taxon>
        <taxon>Bacillati</taxon>
        <taxon>Bacillota</taxon>
        <taxon>Bacilli</taxon>
        <taxon>Bacillales</taxon>
        <taxon>Bacillaceae</taxon>
        <taxon>Salicibibacter</taxon>
    </lineage>
</organism>
<dbReference type="GO" id="GO:0003700">
    <property type="term" value="F:DNA-binding transcription factor activity"/>
    <property type="evidence" value="ECO:0007669"/>
    <property type="project" value="InterPro"/>
</dbReference>
<dbReference type="PROSITE" id="PS50949">
    <property type="entry name" value="HTH_GNTR"/>
    <property type="match status" value="1"/>
</dbReference>
<keyword evidence="3" id="KW-0804">Transcription</keyword>
<keyword evidence="2" id="KW-0238">DNA-binding</keyword>
<keyword evidence="1" id="KW-0805">Transcription regulation</keyword>
<protein>
    <submittedName>
        <fullName evidence="5">GntR family transcriptional regulator</fullName>
    </submittedName>
</protein>
<feature type="domain" description="HTH gntR-type" evidence="4">
    <location>
        <begin position="11"/>
        <end position="78"/>
    </location>
</feature>
<dbReference type="Pfam" id="PF00392">
    <property type="entry name" value="GntR"/>
    <property type="match status" value="1"/>
</dbReference>
<dbReference type="PANTHER" id="PTHR43537:SF24">
    <property type="entry name" value="GLUCONATE OPERON TRANSCRIPTIONAL REPRESSOR"/>
    <property type="match status" value="1"/>
</dbReference>
<evidence type="ECO:0000259" key="4">
    <source>
        <dbReference type="PROSITE" id="PS50949"/>
    </source>
</evidence>
<gene>
    <name evidence="5" type="ORF">HUG15_07745</name>
</gene>
<keyword evidence="6" id="KW-1185">Reference proteome</keyword>
<dbReference type="GO" id="GO:0003677">
    <property type="term" value="F:DNA binding"/>
    <property type="evidence" value="ECO:0007669"/>
    <property type="project" value="UniProtKB-KW"/>
</dbReference>
<dbReference type="Proteomes" id="UP000595823">
    <property type="component" value="Chromosome"/>
</dbReference>
<dbReference type="InterPro" id="IPR011711">
    <property type="entry name" value="GntR_C"/>
</dbReference>
<evidence type="ECO:0000313" key="6">
    <source>
        <dbReference type="Proteomes" id="UP000595823"/>
    </source>
</evidence>
<dbReference type="SMART" id="SM00895">
    <property type="entry name" value="FCD"/>
    <property type="match status" value="1"/>
</dbReference>
<dbReference type="KEGG" id="scia:HUG15_07745"/>
<dbReference type="CDD" id="cd07377">
    <property type="entry name" value="WHTH_GntR"/>
    <property type="match status" value="1"/>
</dbReference>
<name>A0A7T7CB68_9BACI</name>
<accession>A0A7T7CB68</accession>
<dbReference type="InterPro" id="IPR000524">
    <property type="entry name" value="Tscrpt_reg_HTH_GntR"/>
</dbReference>
<dbReference type="EMBL" id="CP054705">
    <property type="protein sequence ID" value="QQK75484.1"/>
    <property type="molecule type" value="Genomic_DNA"/>
</dbReference>
<dbReference type="InterPro" id="IPR036388">
    <property type="entry name" value="WH-like_DNA-bd_sf"/>
</dbReference>
<dbReference type="Gene3D" id="1.20.120.530">
    <property type="entry name" value="GntR ligand-binding domain-like"/>
    <property type="match status" value="1"/>
</dbReference>
<reference evidence="5 6" key="1">
    <citation type="submission" date="2020-06" db="EMBL/GenBank/DDBJ databases">
        <title>Genomic analysis of Salicibibacter sp. NKC5-3.</title>
        <authorList>
            <person name="Oh Y.J."/>
        </authorList>
    </citation>
    <scope>NUCLEOTIDE SEQUENCE [LARGE SCALE GENOMIC DNA]</scope>
    <source>
        <strain evidence="5 6">NKC5-3</strain>
    </source>
</reference>
<dbReference type="AlphaFoldDB" id="A0A7T7CB68"/>
<dbReference type="PANTHER" id="PTHR43537">
    <property type="entry name" value="TRANSCRIPTIONAL REGULATOR, GNTR FAMILY"/>
    <property type="match status" value="1"/>
</dbReference>
<dbReference type="RefSeq" id="WP_200128122.1">
    <property type="nucleotide sequence ID" value="NZ_CP054705.1"/>
</dbReference>
<evidence type="ECO:0000313" key="5">
    <source>
        <dbReference type="EMBL" id="QQK75484.1"/>
    </source>
</evidence>
<dbReference type="InterPro" id="IPR036390">
    <property type="entry name" value="WH_DNA-bd_sf"/>
</dbReference>
<evidence type="ECO:0000256" key="3">
    <source>
        <dbReference type="ARBA" id="ARBA00023163"/>
    </source>
</evidence>
<proteinExistence type="predicted"/>
<dbReference type="SMART" id="SM00345">
    <property type="entry name" value="HTH_GNTR"/>
    <property type="match status" value="1"/>
</dbReference>
<dbReference type="Pfam" id="PF07729">
    <property type="entry name" value="FCD"/>
    <property type="match status" value="1"/>
</dbReference>
<dbReference type="InterPro" id="IPR008920">
    <property type="entry name" value="TF_FadR/GntR_C"/>
</dbReference>
<sequence>MSLQGQKINRVSMRNNAYERIKNAIISGELKPEERLRDKELSEQLGISRTPVREAMLRLEDEEFIISKPNSYTMVAPIDVIEVKEIYSIVIALETLALEEAIKNPQLQDVEDLISINQDYKAAIKQGDPKLCLENDRKFHAHIVKMSGNNELEKLLTSVKEKILRVESYYFHNSVPKDESLQQHNVIIECIKNNELEQATNMLKENWMNSLSNIINF</sequence>
<dbReference type="SUPFAM" id="SSF48008">
    <property type="entry name" value="GntR ligand-binding domain-like"/>
    <property type="match status" value="1"/>
</dbReference>
<evidence type="ECO:0000256" key="2">
    <source>
        <dbReference type="ARBA" id="ARBA00023125"/>
    </source>
</evidence>
<dbReference type="Gene3D" id="1.10.10.10">
    <property type="entry name" value="Winged helix-like DNA-binding domain superfamily/Winged helix DNA-binding domain"/>
    <property type="match status" value="1"/>
</dbReference>
<evidence type="ECO:0000256" key="1">
    <source>
        <dbReference type="ARBA" id="ARBA00023015"/>
    </source>
</evidence>